<evidence type="ECO:0000313" key="3">
    <source>
        <dbReference type="Proteomes" id="UP000642488"/>
    </source>
</evidence>
<name>A0A934IE02_9RHOB</name>
<dbReference type="Pfam" id="PF06082">
    <property type="entry name" value="YjbH"/>
    <property type="match status" value="1"/>
</dbReference>
<dbReference type="AlphaFoldDB" id="A0A934IE02"/>
<feature type="signal peptide" evidence="1">
    <location>
        <begin position="1"/>
        <end position="21"/>
    </location>
</feature>
<feature type="chain" id="PRO_5037764149" evidence="1">
    <location>
        <begin position="22"/>
        <end position="707"/>
    </location>
</feature>
<organism evidence="2 3">
    <name type="scientific">Palleronia pontilimi</name>
    <dbReference type="NCBI Taxonomy" id="1964209"/>
    <lineage>
        <taxon>Bacteria</taxon>
        <taxon>Pseudomonadati</taxon>
        <taxon>Pseudomonadota</taxon>
        <taxon>Alphaproteobacteria</taxon>
        <taxon>Rhodobacterales</taxon>
        <taxon>Roseobacteraceae</taxon>
        <taxon>Palleronia</taxon>
    </lineage>
</organism>
<comment type="caution">
    <text evidence="2">The sequence shown here is derived from an EMBL/GenBank/DDBJ whole genome shotgun (WGS) entry which is preliminary data.</text>
</comment>
<accession>A0A934IE02</accession>
<keyword evidence="3" id="KW-1185">Reference proteome</keyword>
<dbReference type="Proteomes" id="UP000642488">
    <property type="component" value="Unassembled WGS sequence"/>
</dbReference>
<reference evidence="2" key="1">
    <citation type="submission" date="2020-12" db="EMBL/GenBank/DDBJ databases">
        <title>Bacterial taxonomy.</title>
        <authorList>
            <person name="Pan X."/>
        </authorList>
    </citation>
    <scope>NUCLEOTIDE SEQUENCE</scope>
    <source>
        <strain evidence="2">KCTC 52957</strain>
    </source>
</reference>
<sequence length="707" mass="77342">MRRLACTACAMLLAGAGASHADFERPTLNLYGVTGAIDTPTALDQPEGELALTVGYFGNITRGTLSFQGLPAVQGAFRYTRFGGLNLQDEENYENYLDRSFDISIRLLKESRFLPAIKVGLQDFAGTGFSSAEYVVATKTFGDRLAVTAGLGWGRLGSYKPIGSLGERGETEVGKGGNFNIEEWFSGDVAPFASVIYRPTDRLTLLAEYSSDIYELEQGTDRSDRILTRDSPLNFGVTYRVNNAATLGAYYMYGSEIGVKVSFVGNPNRPPVPASVGPAPPPLLARPSRQAAPDKWVETWAQNPRTQSVLLTALDKVVEEQGLEIESFEVISPNVVEVRFRNSRYNANAQAVGRMARALASTMPASVETFRIVPSVVGLPASTVVIRRSDLEALVYAPNAAAQLNAVAGIEDARASNPGASLNPDMFPRFDWSIGPYAQRLLFQPSSPFRYSVGVRAGATYEPRPGVVLSGSVTKRLFGNLTEDTTESNSVLPKVRTDFKKYNEEGDPALQTLTAAYYFKPGPNLYGRVTAGYLERMFGGLSTELLWKPVQSRLGLGIELNYVKQREFDQQFGFRDYSVATGHVSAYYELNDKFDVRLDVGRYLAGDVGATLALSRVFDNGWRVSAFATKTDVSAEEFGEGSFDKGISVSIPVAWFTGRPTQQSLSTTLRPVTRDGGARLSVDGRLYGRVNGYHEDGLDDQWGRVWR</sequence>
<evidence type="ECO:0000256" key="1">
    <source>
        <dbReference type="SAM" id="SignalP"/>
    </source>
</evidence>
<dbReference type="InterPro" id="IPR010344">
    <property type="entry name" value="YbjH"/>
</dbReference>
<protein>
    <submittedName>
        <fullName evidence="2">YjbH domain-containing protein</fullName>
    </submittedName>
</protein>
<evidence type="ECO:0000313" key="2">
    <source>
        <dbReference type="EMBL" id="MBJ3762712.1"/>
    </source>
</evidence>
<dbReference type="EMBL" id="JAEKPD010000007">
    <property type="protein sequence ID" value="MBJ3762712.1"/>
    <property type="molecule type" value="Genomic_DNA"/>
</dbReference>
<proteinExistence type="predicted"/>
<gene>
    <name evidence="2" type="ORF">ILP92_08145</name>
</gene>
<keyword evidence="1" id="KW-0732">Signal</keyword>
<dbReference type="RefSeq" id="WP_198916016.1">
    <property type="nucleotide sequence ID" value="NZ_JAEKPD010000007.1"/>
</dbReference>